<evidence type="ECO:0000256" key="9">
    <source>
        <dbReference type="ARBA" id="ARBA00061903"/>
    </source>
</evidence>
<dbReference type="GO" id="GO:0005829">
    <property type="term" value="C:cytosol"/>
    <property type="evidence" value="ECO:0007669"/>
    <property type="project" value="TreeGrafter"/>
</dbReference>
<evidence type="ECO:0000256" key="10">
    <source>
        <dbReference type="ARBA" id="ARBA00067674"/>
    </source>
</evidence>
<dbReference type="GO" id="GO:0005634">
    <property type="term" value="C:nucleus"/>
    <property type="evidence" value="ECO:0007669"/>
    <property type="project" value="UniProtKB-SubCell"/>
</dbReference>
<dbReference type="GO" id="GO:0008285">
    <property type="term" value="P:negative regulation of cell population proliferation"/>
    <property type="evidence" value="ECO:0007669"/>
    <property type="project" value="UniProtKB-ARBA"/>
</dbReference>
<evidence type="ECO:0000256" key="7">
    <source>
        <dbReference type="ARBA" id="ARBA00023242"/>
    </source>
</evidence>
<sequence>MNREEAPGKSPEDMYIQQKVRVLLMLKKMGSNLTPSEEAFLRNYAGVVHSQMSQLPQHNIDQGKALGRTLKLHSYMFEIVILGAGGDVKSVHNHRLHASRKDHVTQPESKGKSSHRLHLSHQNNRPGFPEGALRPTQLPSGTVRLVTGQSVAGWERMTQACWRSHTGVLSGSLIEETVSRPGPGPIDPPAAHLEDSKDTSRAKTHSGVKVALVLEVAGSIDGLIIKLVQRLSSLGHICVSTA</sequence>
<evidence type="ECO:0000256" key="4">
    <source>
        <dbReference type="ARBA" id="ARBA00022490"/>
    </source>
</evidence>
<accession>A0A5C6MT11</accession>
<dbReference type="GO" id="GO:0016055">
    <property type="term" value="P:Wnt signaling pathway"/>
    <property type="evidence" value="ECO:0007669"/>
    <property type="project" value="UniProtKB-KW"/>
</dbReference>
<evidence type="ECO:0000256" key="1">
    <source>
        <dbReference type="ARBA" id="ARBA00004123"/>
    </source>
</evidence>
<keyword evidence="5" id="KW-0597">Phosphoprotein</keyword>
<evidence type="ECO:0000256" key="3">
    <source>
        <dbReference type="ARBA" id="ARBA00006505"/>
    </source>
</evidence>
<comment type="function">
    <text evidence="8">Prevents the interaction between CTNNB1 and TCF family members, and acts as a negative regulator of the Wnt signaling pathway.</text>
</comment>
<dbReference type="InterPro" id="IPR036911">
    <property type="entry name" value="ICAT_sf"/>
</dbReference>
<keyword evidence="7" id="KW-0539">Nucleus</keyword>
<organism evidence="13 14">
    <name type="scientific">Takifugu flavidus</name>
    <name type="common">sansaifugu</name>
    <dbReference type="NCBI Taxonomy" id="433684"/>
    <lineage>
        <taxon>Eukaryota</taxon>
        <taxon>Metazoa</taxon>
        <taxon>Chordata</taxon>
        <taxon>Craniata</taxon>
        <taxon>Vertebrata</taxon>
        <taxon>Euteleostomi</taxon>
        <taxon>Actinopterygii</taxon>
        <taxon>Neopterygii</taxon>
        <taxon>Teleostei</taxon>
        <taxon>Neoteleostei</taxon>
        <taxon>Acanthomorphata</taxon>
        <taxon>Eupercaria</taxon>
        <taxon>Tetraodontiformes</taxon>
        <taxon>Tetradontoidea</taxon>
        <taxon>Tetraodontidae</taxon>
        <taxon>Takifugu</taxon>
    </lineage>
</organism>
<evidence type="ECO:0000256" key="8">
    <source>
        <dbReference type="ARBA" id="ARBA00054377"/>
    </source>
</evidence>
<evidence type="ECO:0000313" key="13">
    <source>
        <dbReference type="EMBL" id="TWW56537.1"/>
    </source>
</evidence>
<feature type="domain" description="Beta-catenin-interacting ICAT" evidence="12">
    <location>
        <begin position="1"/>
        <end position="64"/>
    </location>
</feature>
<comment type="subcellular location">
    <subcellularLocation>
        <location evidence="2">Cytoplasm</location>
    </subcellularLocation>
    <subcellularLocation>
        <location evidence="1">Nucleus</location>
    </subcellularLocation>
</comment>
<keyword evidence="6" id="KW-0879">Wnt signaling pathway</keyword>
<dbReference type="SUPFAM" id="SSF81730">
    <property type="entry name" value="beta-catenin-interacting protein ICAT"/>
    <property type="match status" value="1"/>
</dbReference>
<dbReference type="FunFam" id="1.10.10.490:FF:000001">
    <property type="entry name" value="beta-catenin-interacting protein 1"/>
    <property type="match status" value="1"/>
</dbReference>
<comment type="subunit">
    <text evidence="9">Binds CTNNB1.</text>
</comment>
<dbReference type="Pfam" id="PF06384">
    <property type="entry name" value="ICAT"/>
    <property type="match status" value="1"/>
</dbReference>
<keyword evidence="4" id="KW-0963">Cytoplasm</keyword>
<dbReference type="InterPro" id="IPR009428">
    <property type="entry name" value="ICAT_dom"/>
</dbReference>
<dbReference type="GO" id="GO:0090090">
    <property type="term" value="P:negative regulation of canonical Wnt signaling pathway"/>
    <property type="evidence" value="ECO:0007669"/>
    <property type="project" value="UniProtKB-ARBA"/>
</dbReference>
<gene>
    <name evidence="13" type="ORF">D4764_08G0005240</name>
</gene>
<reference evidence="13 14" key="1">
    <citation type="submission" date="2019-04" db="EMBL/GenBank/DDBJ databases">
        <title>Chromosome genome assembly for Takifugu flavidus.</title>
        <authorList>
            <person name="Xiao S."/>
        </authorList>
    </citation>
    <scope>NUCLEOTIDE SEQUENCE [LARGE SCALE GENOMIC DNA]</scope>
    <source>
        <strain evidence="13">HTHZ2018</strain>
        <tissue evidence="13">Muscle</tissue>
    </source>
</reference>
<evidence type="ECO:0000256" key="11">
    <source>
        <dbReference type="SAM" id="MobiDB-lite"/>
    </source>
</evidence>
<comment type="caution">
    <text evidence="13">The sequence shown here is derived from an EMBL/GenBank/DDBJ whole genome shotgun (WGS) entry which is preliminary data.</text>
</comment>
<dbReference type="Proteomes" id="UP000324091">
    <property type="component" value="Chromosome 8"/>
</dbReference>
<dbReference type="EMBL" id="RHFK02000021">
    <property type="protein sequence ID" value="TWW56537.1"/>
    <property type="molecule type" value="Genomic_DNA"/>
</dbReference>
<dbReference type="PANTHER" id="PTHR47142:SF1">
    <property type="entry name" value="BETA-CATENIN-INTERACTING PROTEIN 1"/>
    <property type="match status" value="1"/>
</dbReference>
<dbReference type="AlphaFoldDB" id="A0A5C6MT11"/>
<evidence type="ECO:0000256" key="2">
    <source>
        <dbReference type="ARBA" id="ARBA00004496"/>
    </source>
</evidence>
<evidence type="ECO:0000313" key="14">
    <source>
        <dbReference type="Proteomes" id="UP000324091"/>
    </source>
</evidence>
<dbReference type="GO" id="GO:0030877">
    <property type="term" value="C:beta-catenin destruction complex"/>
    <property type="evidence" value="ECO:0007669"/>
    <property type="project" value="TreeGrafter"/>
</dbReference>
<feature type="compositionally biased region" description="Basic and acidic residues" evidence="11">
    <location>
        <begin position="192"/>
        <end position="201"/>
    </location>
</feature>
<evidence type="ECO:0000256" key="5">
    <source>
        <dbReference type="ARBA" id="ARBA00022553"/>
    </source>
</evidence>
<feature type="region of interest" description="Disordered" evidence="11">
    <location>
        <begin position="177"/>
        <end position="202"/>
    </location>
</feature>
<dbReference type="GO" id="GO:0008013">
    <property type="term" value="F:beta-catenin binding"/>
    <property type="evidence" value="ECO:0007669"/>
    <property type="project" value="InterPro"/>
</dbReference>
<evidence type="ECO:0000259" key="12">
    <source>
        <dbReference type="Pfam" id="PF06384"/>
    </source>
</evidence>
<name>A0A5C6MT11_9TELE</name>
<dbReference type="GO" id="GO:0000122">
    <property type="term" value="P:negative regulation of transcription by RNA polymerase II"/>
    <property type="evidence" value="ECO:0007669"/>
    <property type="project" value="UniProtKB-ARBA"/>
</dbReference>
<feature type="compositionally biased region" description="Basic and acidic residues" evidence="11">
    <location>
        <begin position="99"/>
        <end position="111"/>
    </location>
</feature>
<dbReference type="Gene3D" id="1.10.10.490">
    <property type="entry name" value="Beta-catenin-interacting ICAT"/>
    <property type="match status" value="1"/>
</dbReference>
<feature type="region of interest" description="Disordered" evidence="11">
    <location>
        <begin position="96"/>
        <end position="141"/>
    </location>
</feature>
<proteinExistence type="inferred from homology"/>
<dbReference type="PANTHER" id="PTHR47142">
    <property type="entry name" value="BETA-CATENIN-INTERACTING PROTEIN 1"/>
    <property type="match status" value="1"/>
</dbReference>
<protein>
    <recommendedName>
        <fullName evidence="10">Beta-catenin-interacting protein 1</fullName>
    </recommendedName>
</protein>
<evidence type="ECO:0000256" key="6">
    <source>
        <dbReference type="ARBA" id="ARBA00022687"/>
    </source>
</evidence>
<keyword evidence="14" id="KW-1185">Reference proteome</keyword>
<comment type="similarity">
    <text evidence="3">Belongs to the CTNNBIP1 family.</text>
</comment>